<evidence type="ECO:0000259" key="2">
    <source>
        <dbReference type="Pfam" id="PF09925"/>
    </source>
</evidence>
<feature type="transmembrane region" description="Helical" evidence="1">
    <location>
        <begin position="64"/>
        <end position="84"/>
    </location>
</feature>
<keyword evidence="1" id="KW-0812">Transmembrane</keyword>
<organism evidence="3 4">
    <name type="scientific">Chitinophaga niabensis</name>
    <dbReference type="NCBI Taxonomy" id="536979"/>
    <lineage>
        <taxon>Bacteria</taxon>
        <taxon>Pseudomonadati</taxon>
        <taxon>Bacteroidota</taxon>
        <taxon>Chitinophagia</taxon>
        <taxon>Chitinophagales</taxon>
        <taxon>Chitinophagaceae</taxon>
        <taxon>Chitinophaga</taxon>
    </lineage>
</organism>
<feature type="transmembrane region" description="Helical" evidence="1">
    <location>
        <begin position="266"/>
        <end position="289"/>
    </location>
</feature>
<evidence type="ECO:0000313" key="3">
    <source>
        <dbReference type="EMBL" id="SIN82684.1"/>
    </source>
</evidence>
<keyword evidence="4" id="KW-1185">Reference proteome</keyword>
<evidence type="ECO:0000256" key="1">
    <source>
        <dbReference type="SAM" id="Phobius"/>
    </source>
</evidence>
<dbReference type="EMBL" id="FSRA01000001">
    <property type="protein sequence ID" value="SIN82684.1"/>
    <property type="molecule type" value="Genomic_DNA"/>
</dbReference>
<dbReference type="AlphaFoldDB" id="A0A1N6EI62"/>
<dbReference type="RefSeq" id="WP_074238759.1">
    <property type="nucleotide sequence ID" value="NZ_FSRA01000001.1"/>
</dbReference>
<evidence type="ECO:0000313" key="4">
    <source>
        <dbReference type="Proteomes" id="UP000185003"/>
    </source>
</evidence>
<feature type="transmembrane region" description="Helical" evidence="1">
    <location>
        <begin position="155"/>
        <end position="175"/>
    </location>
</feature>
<dbReference type="Proteomes" id="UP000185003">
    <property type="component" value="Unassembled WGS sequence"/>
</dbReference>
<feature type="transmembrane region" description="Helical" evidence="1">
    <location>
        <begin position="295"/>
        <end position="316"/>
    </location>
</feature>
<feature type="transmembrane region" description="Helical" evidence="1">
    <location>
        <begin position="129"/>
        <end position="150"/>
    </location>
</feature>
<feature type="transmembrane region" description="Helical" evidence="1">
    <location>
        <begin position="40"/>
        <end position="58"/>
    </location>
</feature>
<feature type="domain" description="DUF2157" evidence="2">
    <location>
        <begin position="9"/>
        <end position="151"/>
    </location>
</feature>
<feature type="transmembrane region" description="Helical" evidence="1">
    <location>
        <begin position="187"/>
        <end position="204"/>
    </location>
</feature>
<reference evidence="3 4" key="1">
    <citation type="submission" date="2016-11" db="EMBL/GenBank/DDBJ databases">
        <authorList>
            <person name="Jaros S."/>
            <person name="Januszkiewicz K."/>
            <person name="Wedrychowicz H."/>
        </authorList>
    </citation>
    <scope>NUCLEOTIDE SEQUENCE [LARGE SCALE GENOMIC DNA]</scope>
    <source>
        <strain evidence="3 4">DSM 24787</strain>
    </source>
</reference>
<dbReference type="Pfam" id="PF09925">
    <property type="entry name" value="DUF2157"/>
    <property type="match status" value="1"/>
</dbReference>
<accession>A0A1N6EI62</accession>
<dbReference type="InterPro" id="IPR018677">
    <property type="entry name" value="DUF2157"/>
</dbReference>
<proteinExistence type="predicted"/>
<dbReference type="OrthoDB" id="650263at2"/>
<dbReference type="STRING" id="536979.SAMN04488055_1629"/>
<keyword evidence="1" id="KW-0472">Membrane</keyword>
<keyword evidence="1" id="KW-1133">Transmembrane helix</keyword>
<sequence length="326" mass="36744">MNIQLFEKLSGEGLVSPGSLQKVKAAEGKRLFSLHWELKTILYLGVLLLSGGLGILIYKNIDTIGHQAILFAIAALCLGCFYYAQKHKPHFSWNKVLSPNSLFDYSVLLGCLLFVTFISYMQAQYNVFGTRYGLAAFFPMVLLSFSAYYFDHIGVLSLAITNFAAWLGVSITPYHIFSQNDFSSDRLIYTGLFLGVFLIAAGLFSTKKNIKQHFAFTYHNFGTNILFISLISAMVVFERMYLLWFLLLAGVAYAIYTMALKNRSFYFLLITILYAYVGLTYVVLRSLFIQDLDTITLALFYLVGSGVGLVVLLVHLNKKVKQHDSL</sequence>
<protein>
    <submittedName>
        <fullName evidence="3">Predicted membrane protein</fullName>
    </submittedName>
</protein>
<gene>
    <name evidence="3" type="ORF">SAMN04488055_1629</name>
</gene>
<feature type="transmembrane region" description="Helical" evidence="1">
    <location>
        <begin position="216"/>
        <end position="235"/>
    </location>
</feature>
<feature type="transmembrane region" description="Helical" evidence="1">
    <location>
        <begin position="241"/>
        <end position="259"/>
    </location>
</feature>
<feature type="transmembrane region" description="Helical" evidence="1">
    <location>
        <begin position="105"/>
        <end position="123"/>
    </location>
</feature>
<name>A0A1N6EI62_9BACT</name>